<evidence type="ECO:0000313" key="3">
    <source>
        <dbReference type="EMBL" id="CAG5099479.1"/>
    </source>
</evidence>
<dbReference type="Gene3D" id="1.20.90.10">
    <property type="entry name" value="Phospholipase A2 domain"/>
    <property type="match status" value="1"/>
</dbReference>
<evidence type="ECO:0000259" key="2">
    <source>
        <dbReference type="SMART" id="SM00085"/>
    </source>
</evidence>
<dbReference type="Proteomes" id="UP001158576">
    <property type="component" value="Chromosome XSR"/>
</dbReference>
<feature type="domain" description="Phospholipase A2-like central" evidence="2">
    <location>
        <begin position="79"/>
        <end position="221"/>
    </location>
</feature>
<dbReference type="Pfam" id="PF00068">
    <property type="entry name" value="Phospholip_A2_1"/>
    <property type="match status" value="1"/>
</dbReference>
<dbReference type="EMBL" id="OU015569">
    <property type="protein sequence ID" value="CAG5099479.1"/>
    <property type="molecule type" value="Genomic_DNA"/>
</dbReference>
<sequence length="342" mass="38221">MKLFGFLLQSQLLNAQNSADEFDLSLDPFSPTYVKDVLSFLDLFGPAVREDEELAKVLPNFQKQKTTRGNELDSDPTRGLRQLKLMVVAMMDPAISLGSTGTGFGRYCYYGCHCLPDADHSEFKVFGKPVDNIDRTCRDFGTCYHCLKLKHPKCIPERTAYRFRLKKNKRLGTRSIDCQRNKEGSCERDTCECDKFFAETVALHEREWNQSYHIFRGGFDRDVGCRAAPAPAIQAGSFQHQEVATVLEEGGEPIKVQFNGGNGGLGGLPEPIFNQVRPRPLPSGAILAELVDDSEPATCCGMETFPYVSIKKPGQACCRSESYNPFLKKCCMGKLYDSNEVC</sequence>
<proteinExistence type="inferred from homology"/>
<keyword evidence="4" id="KW-1185">Reference proteome</keyword>
<dbReference type="InterPro" id="IPR036444">
    <property type="entry name" value="PLipase_A2_dom_sf"/>
</dbReference>
<evidence type="ECO:0000256" key="1">
    <source>
        <dbReference type="RuleBase" id="RU003654"/>
    </source>
</evidence>
<gene>
    <name evidence="3" type="ORF">OKIOD_LOCUS8100</name>
</gene>
<reference evidence="3 4" key="1">
    <citation type="submission" date="2021-04" db="EMBL/GenBank/DDBJ databases">
        <authorList>
            <person name="Bliznina A."/>
        </authorList>
    </citation>
    <scope>NUCLEOTIDE SEQUENCE [LARGE SCALE GENOMIC DNA]</scope>
</reference>
<dbReference type="SMART" id="SM00085">
    <property type="entry name" value="PA2c"/>
    <property type="match status" value="1"/>
</dbReference>
<dbReference type="SUPFAM" id="SSF48619">
    <property type="entry name" value="Phospholipase A2, PLA2"/>
    <property type="match status" value="1"/>
</dbReference>
<dbReference type="InterPro" id="IPR016090">
    <property type="entry name" value="PLA2-like_dom"/>
</dbReference>
<protein>
    <submittedName>
        <fullName evidence="3">Oidioi.mRNA.OKI2018_I69.XSR.g16542.t1.cds</fullName>
    </submittedName>
</protein>
<name>A0ABN7SGF6_OIKDI</name>
<accession>A0ABN7SGF6</accession>
<evidence type="ECO:0000313" key="4">
    <source>
        <dbReference type="Proteomes" id="UP001158576"/>
    </source>
</evidence>
<comment type="similarity">
    <text evidence="1">Belongs to the phospholipase A2 family.</text>
</comment>
<organism evidence="3 4">
    <name type="scientific">Oikopleura dioica</name>
    <name type="common">Tunicate</name>
    <dbReference type="NCBI Taxonomy" id="34765"/>
    <lineage>
        <taxon>Eukaryota</taxon>
        <taxon>Metazoa</taxon>
        <taxon>Chordata</taxon>
        <taxon>Tunicata</taxon>
        <taxon>Appendicularia</taxon>
        <taxon>Copelata</taxon>
        <taxon>Oikopleuridae</taxon>
        <taxon>Oikopleura</taxon>
    </lineage>
</organism>